<evidence type="ECO:0000259" key="4">
    <source>
        <dbReference type="Pfam" id="PF01416"/>
    </source>
</evidence>
<dbReference type="InterPro" id="IPR020103">
    <property type="entry name" value="PsdUridine_synth_cat_dom_sf"/>
</dbReference>
<dbReference type="InterPro" id="IPR001406">
    <property type="entry name" value="PsdUridine_synth_TruA"/>
</dbReference>
<reference evidence="5" key="1">
    <citation type="journal article" date="2014" name="Front. Microbiol.">
        <title>High frequency of phylogenetically diverse reductive dehalogenase-homologous genes in deep subseafloor sedimentary metagenomes.</title>
        <authorList>
            <person name="Kawai M."/>
            <person name="Futagami T."/>
            <person name="Toyoda A."/>
            <person name="Takaki Y."/>
            <person name="Nishi S."/>
            <person name="Hori S."/>
            <person name="Arai W."/>
            <person name="Tsubouchi T."/>
            <person name="Morono Y."/>
            <person name="Uchiyama I."/>
            <person name="Ito T."/>
            <person name="Fujiyama A."/>
            <person name="Inagaki F."/>
            <person name="Takami H."/>
        </authorList>
    </citation>
    <scope>NUCLEOTIDE SEQUENCE</scope>
    <source>
        <strain evidence="5">Expedition CK06-06</strain>
    </source>
</reference>
<comment type="caution">
    <text evidence="5">The sequence shown here is derived from an EMBL/GenBank/DDBJ whole genome shotgun (WGS) entry which is preliminary data.</text>
</comment>
<comment type="similarity">
    <text evidence="1">Belongs to the tRNA pseudouridine synthase TruA family.</text>
</comment>
<feature type="domain" description="Pseudouridine synthase I TruA alpha/beta" evidence="4">
    <location>
        <begin position="70"/>
        <end position="169"/>
    </location>
</feature>
<dbReference type="AlphaFoldDB" id="X1CQG4"/>
<evidence type="ECO:0000256" key="1">
    <source>
        <dbReference type="ARBA" id="ARBA00009375"/>
    </source>
</evidence>
<keyword evidence="2" id="KW-0819">tRNA processing</keyword>
<name>X1CQG4_9ZZZZ</name>
<evidence type="ECO:0000313" key="5">
    <source>
        <dbReference type="EMBL" id="GAH10052.1"/>
    </source>
</evidence>
<dbReference type="SUPFAM" id="SSF55120">
    <property type="entry name" value="Pseudouridine synthase"/>
    <property type="match status" value="1"/>
</dbReference>
<dbReference type="GO" id="GO:0031119">
    <property type="term" value="P:tRNA pseudouridine synthesis"/>
    <property type="evidence" value="ECO:0007669"/>
    <property type="project" value="TreeGrafter"/>
</dbReference>
<dbReference type="GO" id="GO:0009982">
    <property type="term" value="F:pseudouridine synthase activity"/>
    <property type="evidence" value="ECO:0007669"/>
    <property type="project" value="InterPro"/>
</dbReference>
<feature type="non-terminal residue" evidence="5">
    <location>
        <position position="1"/>
    </location>
</feature>
<dbReference type="Gene3D" id="3.30.70.660">
    <property type="entry name" value="Pseudouridine synthase I, catalytic domain, C-terminal subdomain"/>
    <property type="match status" value="1"/>
</dbReference>
<dbReference type="GO" id="GO:0003723">
    <property type="term" value="F:RNA binding"/>
    <property type="evidence" value="ECO:0007669"/>
    <property type="project" value="InterPro"/>
</dbReference>
<gene>
    <name evidence="5" type="ORF">S01H4_57803</name>
</gene>
<dbReference type="PANTHER" id="PTHR11142:SF0">
    <property type="entry name" value="TRNA PSEUDOURIDINE SYNTHASE-LIKE 1"/>
    <property type="match status" value="1"/>
</dbReference>
<dbReference type="InterPro" id="IPR020095">
    <property type="entry name" value="PsdUridine_synth_TruA_C"/>
</dbReference>
<dbReference type="EMBL" id="BART01033689">
    <property type="protein sequence ID" value="GAH10052.1"/>
    <property type="molecule type" value="Genomic_DNA"/>
</dbReference>
<keyword evidence="3" id="KW-0413">Isomerase</keyword>
<protein>
    <recommendedName>
        <fullName evidence="4">Pseudouridine synthase I TruA alpha/beta domain-containing protein</fullName>
    </recommendedName>
</protein>
<dbReference type="InterPro" id="IPR020097">
    <property type="entry name" value="PsdUridine_synth_TruA_a/b_dom"/>
</dbReference>
<sequence>AFNTNKELILSQVNSVLPKNKSITCWAYANVNNHFSPRYAKWKKYWYILPTEILKQKTSLSLSEIREISTKFVGEHNFELFCKLDHRNTQRKINEINIQQQGNVVIFEFIAQSFLWEQVRRIMAYFIQYPSLNKKLQNTEFLLSFNSKKEDINLKPANPAWLMLTELYYENIHWIYDRKEIEKINRKMCKDLKALKQQVSQKNVIQNFFHTIN</sequence>
<proteinExistence type="inferred from homology"/>
<organism evidence="5">
    <name type="scientific">marine sediment metagenome</name>
    <dbReference type="NCBI Taxonomy" id="412755"/>
    <lineage>
        <taxon>unclassified sequences</taxon>
        <taxon>metagenomes</taxon>
        <taxon>ecological metagenomes</taxon>
    </lineage>
</organism>
<accession>X1CQG4</accession>
<evidence type="ECO:0000256" key="2">
    <source>
        <dbReference type="ARBA" id="ARBA00022694"/>
    </source>
</evidence>
<dbReference type="PANTHER" id="PTHR11142">
    <property type="entry name" value="PSEUDOURIDYLATE SYNTHASE"/>
    <property type="match status" value="1"/>
</dbReference>
<dbReference type="Pfam" id="PF01416">
    <property type="entry name" value="PseudoU_synth_1"/>
    <property type="match status" value="1"/>
</dbReference>
<evidence type="ECO:0000256" key="3">
    <source>
        <dbReference type="ARBA" id="ARBA00023235"/>
    </source>
</evidence>